<dbReference type="InterPro" id="IPR048634">
    <property type="entry name" value="SecD_SecF_C"/>
</dbReference>
<dbReference type="InterPro" id="IPR022813">
    <property type="entry name" value="SecD/SecF_arch_bac"/>
</dbReference>
<keyword evidence="7 9" id="KW-0811">Translocation</keyword>
<comment type="subcellular location">
    <subcellularLocation>
        <location evidence="1 9">Cell membrane</location>
        <topology evidence="1 9">Multi-pass membrane protein</topology>
    </subcellularLocation>
</comment>
<keyword evidence="8 9" id="KW-0472">Membrane</keyword>
<feature type="transmembrane region" description="Helical" evidence="9">
    <location>
        <begin position="260"/>
        <end position="281"/>
    </location>
</feature>
<dbReference type="RefSeq" id="WP_011646926.1">
    <property type="nucleotide sequence ID" value="NZ_ARYI01000005.1"/>
</dbReference>
<dbReference type="InterPro" id="IPR005665">
    <property type="entry name" value="SecF_bac"/>
</dbReference>
<evidence type="ECO:0000256" key="7">
    <source>
        <dbReference type="ARBA" id="ARBA00023010"/>
    </source>
</evidence>
<dbReference type="InterPro" id="IPR022645">
    <property type="entry name" value="SecD/SecF_bac"/>
</dbReference>
<comment type="function">
    <text evidence="9">Part of the Sec protein translocase complex. Interacts with the SecYEG preprotein conducting channel. SecDF uses the proton motive force (PMF) to complete protein translocation after the ATP-dependent function of SecA.</text>
</comment>
<keyword evidence="5 9" id="KW-0653">Protein transport</keyword>
<dbReference type="Proteomes" id="UP000025061">
    <property type="component" value="Unassembled WGS sequence"/>
</dbReference>
<feature type="transmembrane region" description="Helical" evidence="9">
    <location>
        <begin position="20"/>
        <end position="37"/>
    </location>
</feature>
<comment type="caution">
    <text evidence="11">The sequence shown here is derived from an EMBL/GenBank/DDBJ whole genome shotgun (WGS) entry which is preliminary data.</text>
</comment>
<evidence type="ECO:0000256" key="9">
    <source>
        <dbReference type="HAMAP-Rule" id="MF_01464"/>
    </source>
</evidence>
<evidence type="ECO:0000256" key="5">
    <source>
        <dbReference type="ARBA" id="ARBA00022927"/>
    </source>
</evidence>
<keyword evidence="4 9" id="KW-0812">Transmembrane</keyword>
<dbReference type="GO" id="GO:0005886">
    <property type="term" value="C:plasma membrane"/>
    <property type="evidence" value="ECO:0007669"/>
    <property type="project" value="UniProtKB-SubCell"/>
</dbReference>
<dbReference type="EMBL" id="ARYI01000005">
    <property type="protein sequence ID" value="KCZ94959.1"/>
    <property type="molecule type" value="Genomic_DNA"/>
</dbReference>
<dbReference type="SUPFAM" id="SSF82866">
    <property type="entry name" value="Multidrug efflux transporter AcrB transmembrane domain"/>
    <property type="match status" value="1"/>
</dbReference>
<dbReference type="PATRIC" id="fig|1280951.3.peg.1399"/>
<feature type="transmembrane region" description="Helical" evidence="9">
    <location>
        <begin position="181"/>
        <end position="202"/>
    </location>
</feature>
<dbReference type="PRINTS" id="PR01755">
    <property type="entry name" value="SECFTRNLCASE"/>
</dbReference>
<reference evidence="11 12" key="1">
    <citation type="submission" date="2013-04" db="EMBL/GenBank/DDBJ databases">
        <title>Hyphomonas hirschiana VP5 Genome Sequencing.</title>
        <authorList>
            <person name="Lai Q."/>
            <person name="Shao Z."/>
        </authorList>
    </citation>
    <scope>NUCLEOTIDE SEQUENCE [LARGE SCALE GENOMIC DNA]</scope>
    <source>
        <strain evidence="11 12">VP5</strain>
    </source>
</reference>
<dbReference type="Pfam" id="PF07549">
    <property type="entry name" value="Sec_GG"/>
    <property type="match status" value="1"/>
</dbReference>
<proteinExistence type="inferred from homology"/>
<dbReference type="GO" id="GO:0043952">
    <property type="term" value="P:protein transport by the Sec complex"/>
    <property type="evidence" value="ECO:0007669"/>
    <property type="project" value="UniProtKB-UniRule"/>
</dbReference>
<evidence type="ECO:0000256" key="6">
    <source>
        <dbReference type="ARBA" id="ARBA00022989"/>
    </source>
</evidence>
<evidence type="ECO:0000256" key="4">
    <source>
        <dbReference type="ARBA" id="ARBA00022692"/>
    </source>
</evidence>
<dbReference type="Pfam" id="PF02355">
    <property type="entry name" value="SecD_SecF_C"/>
    <property type="match status" value="1"/>
</dbReference>
<comment type="similarity">
    <text evidence="9">Belongs to the SecD/SecF family. SecF subfamily.</text>
</comment>
<dbReference type="OrthoDB" id="9774769at2"/>
<organism evidence="11 12">
    <name type="scientific">Hyphomonas hirschiana VP5</name>
    <dbReference type="NCBI Taxonomy" id="1280951"/>
    <lineage>
        <taxon>Bacteria</taxon>
        <taxon>Pseudomonadati</taxon>
        <taxon>Pseudomonadota</taxon>
        <taxon>Alphaproteobacteria</taxon>
        <taxon>Hyphomonadales</taxon>
        <taxon>Hyphomonadaceae</taxon>
        <taxon>Hyphomonas</taxon>
    </lineage>
</organism>
<dbReference type="HAMAP" id="MF_01464_B">
    <property type="entry name" value="SecF_B"/>
    <property type="match status" value="1"/>
</dbReference>
<protein>
    <recommendedName>
        <fullName evidence="9">Protein-export membrane protein SecF</fullName>
    </recommendedName>
</protein>
<dbReference type="NCBIfam" id="TIGR00916">
    <property type="entry name" value="2A0604s01"/>
    <property type="match status" value="1"/>
</dbReference>
<dbReference type="GO" id="GO:0065002">
    <property type="term" value="P:intracellular protein transmembrane transport"/>
    <property type="evidence" value="ECO:0007669"/>
    <property type="project" value="UniProtKB-UniRule"/>
</dbReference>
<keyword evidence="3 9" id="KW-1003">Cell membrane</keyword>
<sequence length="329" mass="35720">MLIKYWPTETKIPFMRYRYVGVVLSVIMMVASVYLVMTRGLNLGVDFAGGSVVELRQTDSVTVADVRDRIPGGLTVNSATDSNGAELVVIRFGEVDASLLGPEFAELTDEEKADRASAASNTFVVNTLKQEFGLTDQDILRNDSVGPKVSGELFREGLIALGVATIMMFLYIAFRYSWSYAVGGIAALIHDAIGTIGLFSLLQIQFDLTTIAALLTIIGYSVNDSVVVFDRIREIRRKYKQMPATEVIDIATNQTLSRTFLTGGTTLIAILAIAIFGGPVLQGMSVAMIWGIIIGTYSSIYFAAAIVLMLGVDINRKPVEDTPGFEAMP</sequence>
<evidence type="ECO:0000313" key="11">
    <source>
        <dbReference type="EMBL" id="KCZ94959.1"/>
    </source>
</evidence>
<name>A0A059FWB4_9PROT</name>
<dbReference type="InterPro" id="IPR055344">
    <property type="entry name" value="SecD_SecF_C_bact"/>
</dbReference>
<accession>A0A059FWB4</accession>
<dbReference type="Gene3D" id="1.20.1640.10">
    <property type="entry name" value="Multidrug efflux transporter AcrB transmembrane domain"/>
    <property type="match status" value="1"/>
</dbReference>
<dbReference type="AlphaFoldDB" id="A0A059FWB4"/>
<dbReference type="PANTHER" id="PTHR30081">
    <property type="entry name" value="PROTEIN-EXPORT MEMBRANE PROTEIN SEC"/>
    <property type="match status" value="1"/>
</dbReference>
<feature type="domain" description="Protein export membrane protein SecD/SecF C-terminal" evidence="10">
    <location>
        <begin position="134"/>
        <end position="311"/>
    </location>
</feature>
<dbReference type="InterPro" id="IPR022646">
    <property type="entry name" value="SecD/SecF_CS"/>
</dbReference>
<gene>
    <name evidence="9" type="primary">secF</name>
    <name evidence="11" type="ORF">HHI_06917</name>
</gene>
<keyword evidence="6 9" id="KW-1133">Transmembrane helix</keyword>
<comment type="subunit">
    <text evidence="9">Forms a complex with SecD. Part of the essential Sec protein translocation apparatus which comprises SecA, SecYEG and auxiliary proteins SecDF-YajC and YidC.</text>
</comment>
<feature type="transmembrane region" description="Helical" evidence="9">
    <location>
        <begin position="157"/>
        <end position="174"/>
    </location>
</feature>
<dbReference type="PANTHER" id="PTHR30081:SF8">
    <property type="entry name" value="PROTEIN TRANSLOCASE SUBUNIT SECF"/>
    <property type="match status" value="1"/>
</dbReference>
<evidence type="ECO:0000256" key="8">
    <source>
        <dbReference type="ARBA" id="ARBA00023136"/>
    </source>
</evidence>
<feature type="transmembrane region" description="Helical" evidence="9">
    <location>
        <begin position="208"/>
        <end position="229"/>
    </location>
</feature>
<dbReference type="GO" id="GO:0006605">
    <property type="term" value="P:protein targeting"/>
    <property type="evidence" value="ECO:0007669"/>
    <property type="project" value="UniProtKB-UniRule"/>
</dbReference>
<evidence type="ECO:0000256" key="3">
    <source>
        <dbReference type="ARBA" id="ARBA00022475"/>
    </source>
</evidence>
<evidence type="ECO:0000256" key="2">
    <source>
        <dbReference type="ARBA" id="ARBA00022448"/>
    </source>
</evidence>
<keyword evidence="2 9" id="KW-0813">Transport</keyword>
<keyword evidence="12" id="KW-1185">Reference proteome</keyword>
<evidence type="ECO:0000313" key="12">
    <source>
        <dbReference type="Proteomes" id="UP000025061"/>
    </source>
</evidence>
<evidence type="ECO:0000259" key="10">
    <source>
        <dbReference type="Pfam" id="PF02355"/>
    </source>
</evidence>
<dbReference type="GO" id="GO:0015450">
    <property type="term" value="F:protein-transporting ATPase activity"/>
    <property type="evidence" value="ECO:0007669"/>
    <property type="project" value="InterPro"/>
</dbReference>
<evidence type="ECO:0000256" key="1">
    <source>
        <dbReference type="ARBA" id="ARBA00004651"/>
    </source>
</evidence>
<dbReference type="NCBIfam" id="TIGR00966">
    <property type="entry name" value="transloc_SecF"/>
    <property type="match status" value="1"/>
</dbReference>
<feature type="transmembrane region" description="Helical" evidence="9">
    <location>
        <begin position="287"/>
        <end position="310"/>
    </location>
</feature>